<reference evidence="1 2" key="1">
    <citation type="submission" date="2020-02" db="EMBL/GenBank/DDBJ databases">
        <title>Whole-genome analyses of novel actinobacteria.</title>
        <authorList>
            <person name="Sahin N."/>
            <person name="Tatar D."/>
        </authorList>
    </citation>
    <scope>NUCLEOTIDE SEQUENCE [LARGE SCALE GENOMIC DNA]</scope>
    <source>
        <strain evidence="1 2">SB3404</strain>
    </source>
</reference>
<proteinExistence type="predicted"/>
<dbReference type="EMBL" id="JAAKZZ010000209">
    <property type="protein sequence ID" value="NGO70571.1"/>
    <property type="molecule type" value="Genomic_DNA"/>
</dbReference>
<evidence type="ECO:0000313" key="1">
    <source>
        <dbReference type="EMBL" id="NGO70571.1"/>
    </source>
</evidence>
<dbReference type="AlphaFoldDB" id="A0A6G4X1N5"/>
<dbReference type="PANTHER" id="PTHR42305">
    <property type="entry name" value="MEMBRANE PROTEIN RV1733C-RELATED"/>
    <property type="match status" value="1"/>
</dbReference>
<dbReference type="InterPro" id="IPR039708">
    <property type="entry name" value="MT1774/Rv1733c-like"/>
</dbReference>
<dbReference type="RefSeq" id="WP_165300235.1">
    <property type="nucleotide sequence ID" value="NZ_JAAKZZ010000209.1"/>
</dbReference>
<keyword evidence="2" id="KW-1185">Reference proteome</keyword>
<organism evidence="1 2">
    <name type="scientific">Streptomyces boncukensis</name>
    <dbReference type="NCBI Taxonomy" id="2711219"/>
    <lineage>
        <taxon>Bacteria</taxon>
        <taxon>Bacillati</taxon>
        <taxon>Actinomycetota</taxon>
        <taxon>Actinomycetes</taxon>
        <taxon>Kitasatosporales</taxon>
        <taxon>Streptomycetaceae</taxon>
        <taxon>Streptomyces</taxon>
    </lineage>
</organism>
<dbReference type="Proteomes" id="UP000477722">
    <property type="component" value="Unassembled WGS sequence"/>
</dbReference>
<evidence type="ECO:0000313" key="2">
    <source>
        <dbReference type="Proteomes" id="UP000477722"/>
    </source>
</evidence>
<comment type="caution">
    <text evidence="1">The sequence shown here is derived from an EMBL/GenBank/DDBJ whole genome shotgun (WGS) entry which is preliminary data.</text>
</comment>
<evidence type="ECO:0008006" key="3">
    <source>
        <dbReference type="Google" id="ProtNLM"/>
    </source>
</evidence>
<dbReference type="PANTHER" id="PTHR42305:SF1">
    <property type="entry name" value="MEMBRANE PROTEIN RV1733C-RELATED"/>
    <property type="match status" value="1"/>
</dbReference>
<name>A0A6G4X1N5_9ACTN</name>
<gene>
    <name evidence="1" type="ORF">G5C65_19885</name>
</gene>
<accession>A0A6G4X1N5</accession>
<sequence length="206" mass="22841">MRTIAGLWRWRGNPLCRATDRREAWLALCAVLVIALGAPLAGLLSAHAAGAALHRAAHEQQRDRQRVWATVVDTVHPRPPLNAEPESVSRQQDHRRVRIRWKDARGHPHTGSVPARRAVRPGARLRVWTDRQGRLSGRPLSPRGASSHALLAGLAAGAGVAAGVEALRRLALRGLLRRRYTRWGEEWDRVGPDWGRPDWGRADSSS</sequence>
<protein>
    <recommendedName>
        <fullName evidence="3">Integral membrane protein</fullName>
    </recommendedName>
</protein>